<accession>A0A0R1YW39</accession>
<reference evidence="2 3" key="1">
    <citation type="journal article" date="2015" name="Genome Announc.">
        <title>Expanding the biotechnology potential of lactobacilli through comparative genomics of 213 strains and associated genera.</title>
        <authorList>
            <person name="Sun Z."/>
            <person name="Harris H.M."/>
            <person name="McCann A."/>
            <person name="Guo C."/>
            <person name="Argimon S."/>
            <person name="Zhang W."/>
            <person name="Yang X."/>
            <person name="Jeffery I.B."/>
            <person name="Cooney J.C."/>
            <person name="Kagawa T.F."/>
            <person name="Liu W."/>
            <person name="Song Y."/>
            <person name="Salvetti E."/>
            <person name="Wrobel A."/>
            <person name="Rasinkangas P."/>
            <person name="Parkhill J."/>
            <person name="Rea M.C."/>
            <person name="O'Sullivan O."/>
            <person name="Ritari J."/>
            <person name="Douillard F.P."/>
            <person name="Paul Ross R."/>
            <person name="Yang R."/>
            <person name="Briner A.E."/>
            <person name="Felis G.E."/>
            <person name="de Vos W.M."/>
            <person name="Barrangou R."/>
            <person name="Klaenhammer T.R."/>
            <person name="Caufield P.W."/>
            <person name="Cui Y."/>
            <person name="Zhang H."/>
            <person name="O'Toole P.W."/>
        </authorList>
    </citation>
    <scope>NUCLEOTIDE SEQUENCE [LARGE SCALE GENOMIC DNA]</scope>
    <source>
        <strain evidence="2 3">DSM 5707</strain>
    </source>
</reference>
<dbReference type="PANTHER" id="PTHR11715">
    <property type="entry name" value="GLYCINE CLEAVAGE SYSTEM H PROTEIN"/>
    <property type="match status" value="1"/>
</dbReference>
<dbReference type="CDD" id="cd06848">
    <property type="entry name" value="GCS_H"/>
    <property type="match status" value="1"/>
</dbReference>
<dbReference type="GO" id="GO:0019464">
    <property type="term" value="P:glycine decarboxylation via glycine cleavage system"/>
    <property type="evidence" value="ECO:0007669"/>
    <property type="project" value="InterPro"/>
</dbReference>
<dbReference type="GO" id="GO:0005737">
    <property type="term" value="C:cytoplasm"/>
    <property type="evidence" value="ECO:0007669"/>
    <property type="project" value="TreeGrafter"/>
</dbReference>
<evidence type="ECO:0000313" key="2">
    <source>
        <dbReference type="EMBL" id="KRM46846.1"/>
    </source>
</evidence>
<dbReference type="GeneID" id="69802358"/>
<dbReference type="GO" id="GO:0005960">
    <property type="term" value="C:glycine cleavage complex"/>
    <property type="evidence" value="ECO:0007669"/>
    <property type="project" value="InterPro"/>
</dbReference>
<comment type="caution">
    <text evidence="2">The sequence shown here is derived from an EMBL/GenBank/DDBJ whole genome shotgun (WGS) entry which is preliminary data.</text>
</comment>
<dbReference type="AlphaFoldDB" id="A0A0R1YW39"/>
<keyword evidence="1" id="KW-0450">Lipoyl</keyword>
<proteinExistence type="predicted"/>
<name>A0A0R1YW39_9LACO</name>
<evidence type="ECO:0000256" key="1">
    <source>
        <dbReference type="ARBA" id="ARBA00022823"/>
    </source>
</evidence>
<evidence type="ECO:0000313" key="3">
    <source>
        <dbReference type="Proteomes" id="UP000051957"/>
    </source>
</evidence>
<dbReference type="SUPFAM" id="SSF51230">
    <property type="entry name" value="Single hybrid motif"/>
    <property type="match status" value="1"/>
</dbReference>
<dbReference type="InterPro" id="IPR002930">
    <property type="entry name" value="GCV_H"/>
</dbReference>
<dbReference type="InterPro" id="IPR011053">
    <property type="entry name" value="Single_hybrid_motif"/>
</dbReference>
<dbReference type="RefSeq" id="WP_057910040.1">
    <property type="nucleotide sequence ID" value="NZ_AZGK01000004.1"/>
</dbReference>
<dbReference type="InterPro" id="IPR033753">
    <property type="entry name" value="GCV_H/Fam206"/>
</dbReference>
<dbReference type="Gene3D" id="2.40.50.100">
    <property type="match status" value="1"/>
</dbReference>
<dbReference type="EMBL" id="AZGK01000004">
    <property type="protein sequence ID" value="KRM46846.1"/>
    <property type="molecule type" value="Genomic_DNA"/>
</dbReference>
<dbReference type="PATRIC" id="fig|1423784.4.peg.1793"/>
<organism evidence="2 3">
    <name type="scientific">Lentilactobacillus parabuchneri DSM 5707 = NBRC 107865</name>
    <dbReference type="NCBI Taxonomy" id="1423784"/>
    <lineage>
        <taxon>Bacteria</taxon>
        <taxon>Bacillati</taxon>
        <taxon>Bacillota</taxon>
        <taxon>Bacilli</taxon>
        <taxon>Lactobacillales</taxon>
        <taxon>Lactobacillaceae</taxon>
        <taxon>Lentilactobacillus</taxon>
    </lineage>
</organism>
<dbReference type="GO" id="GO:0009249">
    <property type="term" value="P:protein lipoylation"/>
    <property type="evidence" value="ECO:0007669"/>
    <property type="project" value="TreeGrafter"/>
</dbReference>
<dbReference type="Proteomes" id="UP000051957">
    <property type="component" value="Unassembled WGS sequence"/>
</dbReference>
<dbReference type="Pfam" id="PF01597">
    <property type="entry name" value="GCV_H"/>
    <property type="match status" value="1"/>
</dbReference>
<gene>
    <name evidence="2" type="ORF">FC51_GL001759</name>
</gene>
<sequence length="102" mass="11282">MAQKIDDSKYLWQTETKDGHTRIGLNDLARGEIGEISFAAFPKDLSEVQDGDVILSFEGAKAVTEVHSPKAGKVAKVNSALLEHPELLNNDDQDSNWIIELF</sequence>
<protein>
    <submittedName>
        <fullName evidence="2">Glycine cleavage H-protein</fullName>
    </submittedName>
</protein>
<dbReference type="PANTHER" id="PTHR11715:SF3">
    <property type="entry name" value="GLYCINE CLEAVAGE SYSTEM H PROTEIN-RELATED"/>
    <property type="match status" value="1"/>
</dbReference>